<dbReference type="PANTHER" id="PTHR30612">
    <property type="entry name" value="SECA INNER MEMBRANE COMPONENT OF SEC PROTEIN SECRETION SYSTEM"/>
    <property type="match status" value="1"/>
</dbReference>
<gene>
    <name evidence="6" type="primary">LOC122133717</name>
</gene>
<feature type="domain" description="Helicase ATP-binding" evidence="2">
    <location>
        <begin position="87"/>
        <end position="222"/>
    </location>
</feature>
<dbReference type="InterPro" id="IPR001650">
    <property type="entry name" value="Helicase_C-like"/>
</dbReference>
<dbReference type="GO" id="GO:0017038">
    <property type="term" value="P:protein import"/>
    <property type="evidence" value="ECO:0007669"/>
    <property type="project" value="InterPro"/>
</dbReference>
<keyword evidence="5" id="KW-1185">Reference proteome</keyword>
<dbReference type="PANTHER" id="PTHR30612:SF0">
    <property type="entry name" value="CHLOROPLAST PROTEIN-TRANSPORTING ATPASE"/>
    <property type="match status" value="1"/>
</dbReference>
<dbReference type="GO" id="GO:0016020">
    <property type="term" value="C:membrane"/>
    <property type="evidence" value="ECO:0007669"/>
    <property type="project" value="InterPro"/>
</dbReference>
<dbReference type="GeneID" id="122133717"/>
<evidence type="ECO:0000313" key="5">
    <source>
        <dbReference type="Proteomes" id="UP000515152"/>
    </source>
</evidence>
<dbReference type="PROSITE" id="PS51196">
    <property type="entry name" value="SECA_MOTOR_DEAD"/>
    <property type="match status" value="1"/>
</dbReference>
<dbReference type="Pfam" id="PF07517">
    <property type="entry name" value="SecA_DEAD"/>
    <property type="match status" value="1"/>
</dbReference>
<keyword evidence="1" id="KW-0963">Cytoplasm</keyword>
<dbReference type="AlphaFoldDB" id="A0A8M1KXL4"/>
<sequence>MAKILYTIEIHKIDPNLIIEEDCNVIQLVCDAKIDDDELLNKLGKDKDKEIEEILKDLSQQEGVDRHVIKKVTKGWKPRITQMVSWCVLALSKSSYLLQVGTGEGKSCIVAMFAAYRALQRQKVDIISSSPVLAERDAEAWRLFYRELGLEVGCNTNKSIEALKPCYKCHIVYGTTDSFAGDWLRHHFQRSEVRGDRKFHCVIVDEVDSLMLDKGLEMVYLSSDLPAMQYLDMDLSQIWCLVSQCKKLDCGRTAGPIQSFVRILQENTDSSSDTDAVLKLAEDKGIFPKGFAEDMTHLNSQDIFQKLECVDKAQIVDFFRLVEEEFPNHCYSLFSKEEDGSLKKLNKPVDREVGARHEIPILFFKGGLCRHLFSDRQTLLNFVEQTIRTNLQFTRPEVTPEDSYITGFQNFVHGKVGVWVENAFKATEMALGDEYIIQRETVVPVDYQCTGVVQNNMKWSDGLQQFLEMKHQTKELWETKRKLKMLQELYKGMQTCRIPSFRRRKLFEEEGQILNEEEEWLKAICSVVHAKVNSTWYRGKRAVLVLCETINRVKTIEKAITESVQGVNPKCYTNNNSDPSEITGRRLQARDVIIATNLAGRGTDLKVSEKVDRAGGLFVVQTFLPLNARVEQQAFGRTARQGKPGSAQLIMCASHFSMSIIVEIIKNRSSLQMLAHLSISTLDGGTVQRQLSKALIALEEDHSTQSWEEMAAALDRLFSYLETSADTNVTDAKEARDHLVSERLSSYLTEEIPKMTKKEDLFSDYLQLLDEIHEQHKNSNMLNAIVESMHECWGLWLLTRFNEDESKETQKPKFNEAMGNARELLEKGICPSSAVSFYVRYGNELRLQKCLRESVEIYSRALEANDHDIIALYNRALSVMQRKDSGYLDVALRDLEKAGEYLECFLNYTDETLMDVVKQGPNPPPGRITCFANQLCIRSDVLKCLKKNINEAVNKLKTAHNNAPLARVLLTELEPAATATELLLLMLEESEVEAELFAAGGALAADVVELVETET</sequence>
<feature type="domain" description="Helicase C-terminal" evidence="3">
    <location>
        <begin position="520"/>
        <end position="685"/>
    </location>
</feature>
<dbReference type="RefSeq" id="XP_042566329.1">
    <property type="nucleotide sequence ID" value="XM_042710395.1"/>
</dbReference>
<proteinExistence type="predicted"/>
<dbReference type="PROSITE" id="PS51192">
    <property type="entry name" value="HELICASE_ATP_BIND_1"/>
    <property type="match status" value="1"/>
</dbReference>
<dbReference type="GO" id="GO:0006605">
    <property type="term" value="P:protein targeting"/>
    <property type="evidence" value="ECO:0007669"/>
    <property type="project" value="InterPro"/>
</dbReference>
<dbReference type="KEGG" id="char:122133717"/>
<evidence type="ECO:0000313" key="6">
    <source>
        <dbReference type="RefSeq" id="XP_042566329.1"/>
    </source>
</evidence>
<feature type="domain" description="SecA family profile" evidence="4">
    <location>
        <begin position="1"/>
        <end position="686"/>
    </location>
</feature>
<evidence type="ECO:0000259" key="3">
    <source>
        <dbReference type="PROSITE" id="PS51194"/>
    </source>
</evidence>
<dbReference type="InterPro" id="IPR014018">
    <property type="entry name" value="SecA_motor_DEAD"/>
</dbReference>
<dbReference type="InterPro" id="IPR000185">
    <property type="entry name" value="SecA"/>
</dbReference>
<dbReference type="Proteomes" id="UP000515152">
    <property type="component" value="Chromosome 18"/>
</dbReference>
<dbReference type="InterPro" id="IPR014001">
    <property type="entry name" value="Helicase_ATP-bd"/>
</dbReference>
<dbReference type="SMART" id="SM00957">
    <property type="entry name" value="SecA_DEAD"/>
    <property type="match status" value="1"/>
</dbReference>
<dbReference type="OrthoDB" id="27934at2759"/>
<evidence type="ECO:0000259" key="4">
    <source>
        <dbReference type="PROSITE" id="PS51196"/>
    </source>
</evidence>
<dbReference type="GO" id="GO:0005524">
    <property type="term" value="F:ATP binding"/>
    <property type="evidence" value="ECO:0007669"/>
    <property type="project" value="InterPro"/>
</dbReference>
<evidence type="ECO:0000256" key="1">
    <source>
        <dbReference type="ARBA" id="ARBA00022490"/>
    </source>
</evidence>
<accession>A0A8M1KXL4</accession>
<reference evidence="6" key="1">
    <citation type="submission" date="2025-08" db="UniProtKB">
        <authorList>
            <consortium name="RefSeq"/>
        </authorList>
    </citation>
    <scope>IDENTIFICATION</scope>
</reference>
<dbReference type="PROSITE" id="PS51194">
    <property type="entry name" value="HELICASE_CTER"/>
    <property type="match status" value="1"/>
</dbReference>
<protein>
    <submittedName>
        <fullName evidence="6">Protein translocase subunit SecA-like</fullName>
    </submittedName>
</protein>
<evidence type="ECO:0000259" key="2">
    <source>
        <dbReference type="PROSITE" id="PS51192"/>
    </source>
</evidence>
<dbReference type="InterPro" id="IPR011115">
    <property type="entry name" value="SecA_DEAD"/>
</dbReference>
<name>A0A8M1KXL4_CLUHA</name>
<organism evidence="5 6">
    <name type="scientific">Clupea harengus</name>
    <name type="common">Atlantic herring</name>
    <dbReference type="NCBI Taxonomy" id="7950"/>
    <lineage>
        <taxon>Eukaryota</taxon>
        <taxon>Metazoa</taxon>
        <taxon>Chordata</taxon>
        <taxon>Craniata</taxon>
        <taxon>Vertebrata</taxon>
        <taxon>Euteleostomi</taxon>
        <taxon>Actinopterygii</taxon>
        <taxon>Neopterygii</taxon>
        <taxon>Teleostei</taxon>
        <taxon>Clupei</taxon>
        <taxon>Clupeiformes</taxon>
        <taxon>Clupeoidei</taxon>
        <taxon>Clupeidae</taxon>
        <taxon>Clupea</taxon>
    </lineage>
</organism>
<dbReference type="GO" id="GO:0006886">
    <property type="term" value="P:intracellular protein transport"/>
    <property type="evidence" value="ECO:0007669"/>
    <property type="project" value="InterPro"/>
</dbReference>